<dbReference type="InterPro" id="IPR023213">
    <property type="entry name" value="CAT-like_dom_sf"/>
</dbReference>
<evidence type="ECO:0000256" key="3">
    <source>
        <dbReference type="ARBA" id="ARBA00022553"/>
    </source>
</evidence>
<dbReference type="InterPro" id="IPR036736">
    <property type="entry name" value="ACP-like_sf"/>
</dbReference>
<dbReference type="PROSITE" id="PS50075">
    <property type="entry name" value="CARRIER"/>
    <property type="match status" value="1"/>
</dbReference>
<keyword evidence="7" id="KW-1185">Reference proteome</keyword>
<dbReference type="InterPro" id="IPR010071">
    <property type="entry name" value="AA_adenyl_dom"/>
</dbReference>
<dbReference type="InterPro" id="IPR020845">
    <property type="entry name" value="AMP-binding_CS"/>
</dbReference>
<dbReference type="PANTHER" id="PTHR45527">
    <property type="entry name" value="NONRIBOSOMAL PEPTIDE SYNTHETASE"/>
    <property type="match status" value="1"/>
</dbReference>
<name>A0ABW8LTR1_9ACTN</name>
<dbReference type="PROSITE" id="PS00455">
    <property type="entry name" value="AMP_BINDING"/>
    <property type="match status" value="1"/>
</dbReference>
<proteinExistence type="predicted"/>
<dbReference type="InterPro" id="IPR044894">
    <property type="entry name" value="TubC_N_sf"/>
</dbReference>
<dbReference type="Gene3D" id="3.40.50.12780">
    <property type="entry name" value="N-terminal domain of ligase-like"/>
    <property type="match status" value="1"/>
</dbReference>
<protein>
    <submittedName>
        <fullName evidence="6">Amino acid adenylation domain-containing protein</fullName>
    </submittedName>
</protein>
<dbReference type="Pfam" id="PF00550">
    <property type="entry name" value="PP-binding"/>
    <property type="match status" value="1"/>
</dbReference>
<feature type="domain" description="Carrier" evidence="5">
    <location>
        <begin position="1047"/>
        <end position="1122"/>
    </location>
</feature>
<organism evidence="6 7">
    <name type="scientific">Streptomyces milbemycinicus</name>
    <dbReference type="NCBI Taxonomy" id="476552"/>
    <lineage>
        <taxon>Bacteria</taxon>
        <taxon>Bacillati</taxon>
        <taxon>Actinomycetota</taxon>
        <taxon>Actinomycetes</taxon>
        <taxon>Kitasatosporales</taxon>
        <taxon>Streptomycetaceae</taxon>
        <taxon>Streptomyces</taxon>
    </lineage>
</organism>
<dbReference type="InterPro" id="IPR042099">
    <property type="entry name" value="ANL_N_sf"/>
</dbReference>
<dbReference type="Gene3D" id="3.30.559.10">
    <property type="entry name" value="Chloramphenicol acetyltransferase-like domain"/>
    <property type="match status" value="1"/>
</dbReference>
<sequence length="1165" mass="127428">MSVTRFLEDMSARGIRIAPNGEKLSVSGPGSALTDAVKDSIRTRRAEILRFFREYEEEQYRRGVRIQRVDRREPIPASYAQQRLWLVEQTATDLSVYNMYFATEFRGDLDEAALRGAAGDLVRRHEILRTALAETPEGLFQTIDDDCTAVFETHRADTPEEHDRLLLDVVSTRFDLAAAPLIRFDLLRTAERRWTFVVTQHHVISDGWSTGLIKKELSELYAARVAGRSPRLPELSVQYADYAVWEREWLGSDLAQRQRAYWRDRLAELPPLLDLVPSRQRQAVQSYRGSALTFRYPRALLDRVRGLCGATGTTLYSTFMAAYSLLLSRMTRQSDIAVGSPLANRPYPALERTLGLFFNTITVRTRVDESSTVRDYLAQTRSSAFDAFAHQDLPFDQVVQATAPERSSSHSPIFQTIFILQTYPGEQFTLPGVHAEAAPTPFYSAQYDLMFKLREDDDGLQGLLVYNDTLFDEADAQRFADCFVRLVERMCEDPDARLADLPLIDPDSSRRIDQWNASTSQPVEAGRVEEQLFDRLREDPEQAAVTFRGTVLSRGELALRAESVAGGLRSAGLRPGGRVGVLVPRSPELIAVLLGILRAGLVYVPLDGAAPDGRTTSMLDSADCVALVTGEVYEGRCPSFAGVRLSAADLLRHPGTAPGTAGSPGAAAADAAYVIFTSGSTGRPKGVEVSHANVLNLFTALDAVASPPDPAVWLAVTQVTFDIAVVELLWTVARGVPVVLSETSETLRHTTSDLRGLEAPATIPELIRREGATAMQATPTLLRGVLRLPGAESALGGLRLLMVGGEPLDLTLARQLKNLGIPRVLNMYGPTETTVWSTCWEVPQEPDRILVGRPLANTAAHVVDATLGPVPIGMYGELVLAGAGVARGYVGSPGLTAERFPTLPALSAPALSADGRVYRTGDIARWLPSGEIELVGRVDNQVKVGGYRIELEEVEQALNSLAGIAESAVTVQREDERGMLVAHYVPAPGAVIDEAYLRAGLADLLPDQMVPTAFAPRAALPTTSSGKTDRNALPHIRVDSREQTAKEPANDLEARLLAVWRAVLGDDGIGPADDFFQSGGTSILVAQLLTEVRDRVHEDARIVDLFRYPSVRAYAAHISGASPAEDPRRGRAPATDARRAARQRRGQQVSRKKQLRADAFRPATD</sequence>
<dbReference type="SMART" id="SM00823">
    <property type="entry name" value="PKS_PP"/>
    <property type="match status" value="1"/>
</dbReference>
<keyword evidence="2" id="KW-0596">Phosphopantetheine</keyword>
<feature type="region of interest" description="Disordered" evidence="4">
    <location>
        <begin position="1119"/>
        <end position="1165"/>
    </location>
</feature>
<dbReference type="Pfam" id="PF13193">
    <property type="entry name" value="AMP-binding_C"/>
    <property type="match status" value="1"/>
</dbReference>
<dbReference type="Pfam" id="PF00501">
    <property type="entry name" value="AMP-binding"/>
    <property type="match status" value="1"/>
</dbReference>
<dbReference type="Gene3D" id="3.30.559.30">
    <property type="entry name" value="Nonribosomal peptide synthetase, condensation domain"/>
    <property type="match status" value="1"/>
</dbReference>
<dbReference type="Gene3D" id="1.10.10.1830">
    <property type="entry name" value="Non-ribosomal peptide synthase, adenylation domain"/>
    <property type="match status" value="1"/>
</dbReference>
<dbReference type="EMBL" id="JBJDQH010000010">
    <property type="protein sequence ID" value="MFK4269270.1"/>
    <property type="molecule type" value="Genomic_DNA"/>
</dbReference>
<dbReference type="CDD" id="cd05930">
    <property type="entry name" value="A_NRPS"/>
    <property type="match status" value="1"/>
</dbReference>
<dbReference type="CDD" id="cd19531">
    <property type="entry name" value="LCL_NRPS-like"/>
    <property type="match status" value="1"/>
</dbReference>
<dbReference type="Pfam" id="PF00668">
    <property type="entry name" value="Condensation"/>
    <property type="match status" value="1"/>
</dbReference>
<dbReference type="InterPro" id="IPR045851">
    <property type="entry name" value="AMP-bd_C_sf"/>
</dbReference>
<evidence type="ECO:0000313" key="6">
    <source>
        <dbReference type="EMBL" id="MFK4269270.1"/>
    </source>
</evidence>
<dbReference type="Gene3D" id="1.10.1200.10">
    <property type="entry name" value="ACP-like"/>
    <property type="match status" value="1"/>
</dbReference>
<dbReference type="InterPro" id="IPR001242">
    <property type="entry name" value="Condensation_dom"/>
</dbReference>
<comment type="caution">
    <text evidence="6">The sequence shown here is derived from an EMBL/GenBank/DDBJ whole genome shotgun (WGS) entry which is preliminary data.</text>
</comment>
<evidence type="ECO:0000259" key="5">
    <source>
        <dbReference type="PROSITE" id="PS50075"/>
    </source>
</evidence>
<gene>
    <name evidence="6" type="ORF">ACI2L5_30675</name>
</gene>
<evidence type="ECO:0000313" key="7">
    <source>
        <dbReference type="Proteomes" id="UP001620295"/>
    </source>
</evidence>
<reference evidence="6 7" key="1">
    <citation type="submission" date="2024-11" db="EMBL/GenBank/DDBJ databases">
        <title>The Natural Products Discovery Center: Release of the First 8490 Sequenced Strains for Exploring Actinobacteria Biosynthetic Diversity.</title>
        <authorList>
            <person name="Kalkreuter E."/>
            <person name="Kautsar S.A."/>
            <person name="Yang D."/>
            <person name="Bader C.D."/>
            <person name="Teijaro C.N."/>
            <person name="Fluegel L."/>
            <person name="Davis C.M."/>
            <person name="Simpson J.R."/>
            <person name="Lauterbach L."/>
            <person name="Steele A.D."/>
            <person name="Gui C."/>
            <person name="Meng S."/>
            <person name="Li G."/>
            <person name="Viehrig K."/>
            <person name="Ye F."/>
            <person name="Su P."/>
            <person name="Kiefer A.F."/>
            <person name="Nichols A."/>
            <person name="Cepeda A.J."/>
            <person name="Yan W."/>
            <person name="Fan B."/>
            <person name="Jiang Y."/>
            <person name="Adhikari A."/>
            <person name="Zheng C.-J."/>
            <person name="Schuster L."/>
            <person name="Cowan T.M."/>
            <person name="Smanski M.J."/>
            <person name="Chevrette M.G."/>
            <person name="De Carvalho L.P.S."/>
            <person name="Shen B."/>
        </authorList>
    </citation>
    <scope>NUCLEOTIDE SEQUENCE [LARGE SCALE GENOMIC DNA]</scope>
    <source>
        <strain evidence="6 7">NPDC020863</strain>
    </source>
</reference>
<dbReference type="RefSeq" id="WP_404747609.1">
    <property type="nucleotide sequence ID" value="NZ_JBJDQH010000010.1"/>
</dbReference>
<evidence type="ECO:0000256" key="4">
    <source>
        <dbReference type="SAM" id="MobiDB-lite"/>
    </source>
</evidence>
<dbReference type="Proteomes" id="UP001620295">
    <property type="component" value="Unassembled WGS sequence"/>
</dbReference>
<feature type="compositionally biased region" description="Basic and acidic residues" evidence="4">
    <location>
        <begin position="1155"/>
        <end position="1165"/>
    </location>
</feature>
<dbReference type="SUPFAM" id="SSF56801">
    <property type="entry name" value="Acetyl-CoA synthetase-like"/>
    <property type="match status" value="1"/>
</dbReference>
<dbReference type="InterPro" id="IPR025110">
    <property type="entry name" value="AMP-bd_C"/>
</dbReference>
<accession>A0ABW8LTR1</accession>
<comment type="cofactor">
    <cofactor evidence="1">
        <name>pantetheine 4'-phosphate</name>
        <dbReference type="ChEBI" id="CHEBI:47942"/>
    </cofactor>
</comment>
<dbReference type="Pfam" id="PF18563">
    <property type="entry name" value="TubC_N"/>
    <property type="match status" value="1"/>
</dbReference>
<evidence type="ECO:0000256" key="1">
    <source>
        <dbReference type="ARBA" id="ARBA00001957"/>
    </source>
</evidence>
<dbReference type="Gene3D" id="3.30.300.30">
    <property type="match status" value="1"/>
</dbReference>
<dbReference type="InterPro" id="IPR041464">
    <property type="entry name" value="TubC_N"/>
</dbReference>
<dbReference type="InterPro" id="IPR000873">
    <property type="entry name" value="AMP-dep_synth/lig_dom"/>
</dbReference>
<dbReference type="InterPro" id="IPR009081">
    <property type="entry name" value="PP-bd_ACP"/>
</dbReference>
<evidence type="ECO:0000256" key="2">
    <source>
        <dbReference type="ARBA" id="ARBA00022450"/>
    </source>
</evidence>
<dbReference type="InterPro" id="IPR020806">
    <property type="entry name" value="PKS_PP-bd"/>
</dbReference>
<feature type="compositionally biased region" description="Basic residues" evidence="4">
    <location>
        <begin position="1140"/>
        <end position="1154"/>
    </location>
</feature>
<dbReference type="SUPFAM" id="SSF52777">
    <property type="entry name" value="CoA-dependent acyltransferases"/>
    <property type="match status" value="2"/>
</dbReference>
<dbReference type="PANTHER" id="PTHR45527:SF1">
    <property type="entry name" value="FATTY ACID SYNTHASE"/>
    <property type="match status" value="1"/>
</dbReference>
<dbReference type="SUPFAM" id="SSF47336">
    <property type="entry name" value="ACP-like"/>
    <property type="match status" value="1"/>
</dbReference>
<keyword evidence="3" id="KW-0597">Phosphoprotein</keyword>
<dbReference type="NCBIfam" id="TIGR01733">
    <property type="entry name" value="AA-adenyl-dom"/>
    <property type="match status" value="1"/>
</dbReference>